<dbReference type="PANTHER" id="PTHR37419:SF1">
    <property type="entry name" value="SERINE_THREONINE-PROTEIN KINASE TOXIN HIPA"/>
    <property type="match status" value="1"/>
</dbReference>
<dbReference type="PANTHER" id="PTHR37419">
    <property type="entry name" value="SERINE/THREONINE-PROTEIN KINASE TOXIN HIPA"/>
    <property type="match status" value="1"/>
</dbReference>
<evidence type="ECO:0000313" key="7">
    <source>
        <dbReference type="Proteomes" id="UP000727456"/>
    </source>
</evidence>
<dbReference type="EC" id="2.7.11.1" evidence="6"/>
<dbReference type="Pfam" id="PF07804">
    <property type="entry name" value="HipA_C"/>
    <property type="match status" value="1"/>
</dbReference>
<comment type="similarity">
    <text evidence="1">Belongs to the HipA Ser/Thr kinase family.</text>
</comment>
<evidence type="ECO:0000313" key="6">
    <source>
        <dbReference type="EMBL" id="NIJ07604.1"/>
    </source>
</evidence>
<evidence type="ECO:0000256" key="3">
    <source>
        <dbReference type="ARBA" id="ARBA00022777"/>
    </source>
</evidence>
<sequence>MGRRPVRTSLDVYLNDRHVGVLIRATSGAIEFAYDEAWLAWDHSMPVSLSLPLSTRRYVGAPVLAVFENLLPDSDQIRRRLAERVGARGTDAFSLLERVGHDCVGALQFLPGDEQPSSTRTIDGAVLDDDDIEALLANLSRAPLGVDREVDEHFRISLAGAQEKTALLWHEGRWLRPHGTTPTTHILKPEIAVPKGGIGLADSVENEYYCMKLMEALGFPTARCQISKFGTRKALVVERFDRLWTRDGRLLRLPQEDCCQALSVPPTMKYQADGGPSVVQIMGLLTGSNDPTADRLSFFRAQIAFWLLGATDGHAKNFSIFVRSGGAFQLTPLYDVLSVQPMVDAGQIGRNAFKVSMAIGNSGKYRLNEIHGRHFVETGKACGLSATQIGRTLDELREQAVTAIEAVNTNLPADFPPALVTSITDGIRARTNKLIVAEENLP</sequence>
<dbReference type="InterPro" id="IPR017508">
    <property type="entry name" value="HipA_N1"/>
</dbReference>
<feature type="domain" description="HipA N-terminal subdomain 1" evidence="5">
    <location>
        <begin position="10"/>
        <end position="109"/>
    </location>
</feature>
<dbReference type="InterPro" id="IPR012893">
    <property type="entry name" value="HipA-like_C"/>
</dbReference>
<dbReference type="InterPro" id="IPR052028">
    <property type="entry name" value="HipA_Ser/Thr_kinase"/>
</dbReference>
<reference evidence="6 7" key="1">
    <citation type="submission" date="2020-03" db="EMBL/GenBank/DDBJ databases">
        <title>Genomic Encyclopedia of Type Strains, Phase III (KMG-III): the genomes of soil and plant-associated and newly described type strains.</title>
        <authorList>
            <person name="Whitman W."/>
        </authorList>
    </citation>
    <scope>NUCLEOTIDE SEQUENCE [LARGE SCALE GENOMIC DNA]</scope>
    <source>
        <strain evidence="6 7">CECT 8804</strain>
    </source>
</reference>
<comment type="caution">
    <text evidence="6">The sequence shown here is derived from an EMBL/GenBank/DDBJ whole genome shotgun (WGS) entry which is preliminary data.</text>
</comment>
<keyword evidence="2 6" id="KW-0808">Transferase</keyword>
<proteinExistence type="inferred from homology"/>
<dbReference type="NCBIfam" id="TIGR03071">
    <property type="entry name" value="couple_hipA"/>
    <property type="match status" value="1"/>
</dbReference>
<name>A0ABX0TS95_9SPHN</name>
<feature type="domain" description="HipA-like C-terminal" evidence="4">
    <location>
        <begin position="156"/>
        <end position="403"/>
    </location>
</feature>
<protein>
    <submittedName>
        <fullName evidence="6">Serine/threonine-protein kinase HipA</fullName>
        <ecNumber evidence="6">2.7.11.1</ecNumber>
    </submittedName>
</protein>
<accession>A0ABX0TS95</accession>
<evidence type="ECO:0000259" key="5">
    <source>
        <dbReference type="Pfam" id="PF13657"/>
    </source>
</evidence>
<keyword evidence="3 6" id="KW-0418">Kinase</keyword>
<dbReference type="Pfam" id="PF13657">
    <property type="entry name" value="Couple_hipA"/>
    <property type="match status" value="1"/>
</dbReference>
<dbReference type="GO" id="GO:0004674">
    <property type="term" value="F:protein serine/threonine kinase activity"/>
    <property type="evidence" value="ECO:0007669"/>
    <property type="project" value="UniProtKB-EC"/>
</dbReference>
<evidence type="ECO:0000256" key="1">
    <source>
        <dbReference type="ARBA" id="ARBA00010164"/>
    </source>
</evidence>
<gene>
    <name evidence="6" type="ORF">FHS31_001200</name>
</gene>
<dbReference type="Proteomes" id="UP000727456">
    <property type="component" value="Unassembled WGS sequence"/>
</dbReference>
<dbReference type="EMBL" id="JAAOZC010000002">
    <property type="protein sequence ID" value="NIJ07604.1"/>
    <property type="molecule type" value="Genomic_DNA"/>
</dbReference>
<organism evidence="6 7">
    <name type="scientific">Sphingomonas vulcanisoli</name>
    <dbReference type="NCBI Taxonomy" id="1658060"/>
    <lineage>
        <taxon>Bacteria</taxon>
        <taxon>Pseudomonadati</taxon>
        <taxon>Pseudomonadota</taxon>
        <taxon>Alphaproteobacteria</taxon>
        <taxon>Sphingomonadales</taxon>
        <taxon>Sphingomonadaceae</taxon>
        <taxon>Sphingomonas</taxon>
    </lineage>
</organism>
<keyword evidence="7" id="KW-1185">Reference proteome</keyword>
<evidence type="ECO:0000256" key="2">
    <source>
        <dbReference type="ARBA" id="ARBA00022679"/>
    </source>
</evidence>
<evidence type="ECO:0000259" key="4">
    <source>
        <dbReference type="Pfam" id="PF07804"/>
    </source>
</evidence>
<dbReference type="RefSeq" id="WP_167072454.1">
    <property type="nucleotide sequence ID" value="NZ_JAAOZC010000002.1"/>
</dbReference>
<dbReference type="CDD" id="cd17808">
    <property type="entry name" value="HipA_Ec_like"/>
    <property type="match status" value="1"/>
</dbReference>